<dbReference type="Proteomes" id="UP001501676">
    <property type="component" value="Unassembled WGS sequence"/>
</dbReference>
<sequence>MFGLRWGIKHSFVDYIRRMPDGQGAVSNGARPVGDYEIVYAPEATGHRPGPDGSSERFWLFNGDVRFAGHFGMLSVRIAYPRIVLSGDQAQLDIADPYSNDREQRLFLATLTLTEVPAEDGVERWVGSDVRLAAGGVELFNEVYPAGEKLEDLRIDVPLVTPEGQAGPIAAE</sequence>
<dbReference type="InterPro" id="IPR007331">
    <property type="entry name" value="Htaa"/>
</dbReference>
<evidence type="ECO:0000313" key="2">
    <source>
        <dbReference type="EMBL" id="GAA3382689.1"/>
    </source>
</evidence>
<gene>
    <name evidence="2" type="ORF">GCM10020369_05600</name>
</gene>
<feature type="domain" description="Htaa" evidence="1">
    <location>
        <begin position="4"/>
        <end position="155"/>
    </location>
</feature>
<evidence type="ECO:0000259" key="1">
    <source>
        <dbReference type="Pfam" id="PF04213"/>
    </source>
</evidence>
<keyword evidence="3" id="KW-1185">Reference proteome</keyword>
<proteinExistence type="predicted"/>
<evidence type="ECO:0000313" key="3">
    <source>
        <dbReference type="Proteomes" id="UP001501676"/>
    </source>
</evidence>
<dbReference type="EMBL" id="BAAAYN010000003">
    <property type="protein sequence ID" value="GAA3382689.1"/>
    <property type="molecule type" value="Genomic_DNA"/>
</dbReference>
<comment type="caution">
    <text evidence="2">The sequence shown here is derived from an EMBL/GenBank/DDBJ whole genome shotgun (WGS) entry which is preliminary data.</text>
</comment>
<name>A0ABP6SS23_9ACTN</name>
<accession>A0ABP6SS23</accession>
<protein>
    <recommendedName>
        <fullName evidence="1">Htaa domain-containing protein</fullName>
    </recommendedName>
</protein>
<organism evidence="2 3">
    <name type="scientific">Cryptosporangium minutisporangium</name>
    <dbReference type="NCBI Taxonomy" id="113569"/>
    <lineage>
        <taxon>Bacteria</taxon>
        <taxon>Bacillati</taxon>
        <taxon>Actinomycetota</taxon>
        <taxon>Actinomycetes</taxon>
        <taxon>Cryptosporangiales</taxon>
        <taxon>Cryptosporangiaceae</taxon>
        <taxon>Cryptosporangium</taxon>
    </lineage>
</organism>
<reference evidence="3" key="1">
    <citation type="journal article" date="2019" name="Int. J. Syst. Evol. Microbiol.">
        <title>The Global Catalogue of Microorganisms (GCM) 10K type strain sequencing project: providing services to taxonomists for standard genome sequencing and annotation.</title>
        <authorList>
            <consortium name="The Broad Institute Genomics Platform"/>
            <consortium name="The Broad Institute Genome Sequencing Center for Infectious Disease"/>
            <person name="Wu L."/>
            <person name="Ma J."/>
        </authorList>
    </citation>
    <scope>NUCLEOTIDE SEQUENCE [LARGE SCALE GENOMIC DNA]</scope>
    <source>
        <strain evidence="3">JCM 9458</strain>
    </source>
</reference>
<dbReference type="Pfam" id="PF04213">
    <property type="entry name" value="HtaA"/>
    <property type="match status" value="1"/>
</dbReference>